<proteinExistence type="predicted"/>
<reference evidence="1" key="2">
    <citation type="submission" date="2025-08" db="UniProtKB">
        <authorList>
            <consortium name="Ensembl"/>
        </authorList>
    </citation>
    <scope>IDENTIFICATION</scope>
</reference>
<sequence length="58" mass="6705">IGVFCRTLVLCKRWRNVKKSHGEPSPSLAVHSGEGCHYQRQRILSVQYKDSLPRQIIK</sequence>
<dbReference type="Proteomes" id="UP000001645">
    <property type="component" value="Chromosome 5"/>
</dbReference>
<dbReference type="Ensembl" id="ENSMGAT00000026156.1">
    <property type="protein sequence ID" value="ENSMGAP00000027670.1"/>
    <property type="gene ID" value="ENSMGAG00000018051.1"/>
</dbReference>
<organism evidence="1 2">
    <name type="scientific">Meleagris gallopavo</name>
    <name type="common">Wild turkey</name>
    <dbReference type="NCBI Taxonomy" id="9103"/>
    <lineage>
        <taxon>Eukaryota</taxon>
        <taxon>Metazoa</taxon>
        <taxon>Chordata</taxon>
        <taxon>Craniata</taxon>
        <taxon>Vertebrata</taxon>
        <taxon>Euteleostomi</taxon>
        <taxon>Archelosauria</taxon>
        <taxon>Archosauria</taxon>
        <taxon>Dinosauria</taxon>
        <taxon>Saurischia</taxon>
        <taxon>Theropoda</taxon>
        <taxon>Coelurosauria</taxon>
        <taxon>Aves</taxon>
        <taxon>Neognathae</taxon>
        <taxon>Galloanserae</taxon>
        <taxon>Galliformes</taxon>
        <taxon>Phasianidae</taxon>
        <taxon>Meleagridinae</taxon>
        <taxon>Meleagris</taxon>
    </lineage>
</organism>
<keyword evidence="2" id="KW-1185">Reference proteome</keyword>
<name>A0A803Y7C3_MELGA</name>
<dbReference type="InParanoid" id="A0A803Y7C3"/>
<reference evidence="1 2" key="1">
    <citation type="journal article" date="2010" name="PLoS Biol.">
        <title>Multi-platform next-generation sequencing of the domestic turkey (Meleagris gallopavo): genome assembly and analysis.</title>
        <authorList>
            <person name="Dalloul R.A."/>
            <person name="Long J.A."/>
            <person name="Zimin A.V."/>
            <person name="Aslam L."/>
            <person name="Beal K."/>
            <person name="Blomberg L.A."/>
            <person name="Bouffard P."/>
            <person name="Burt D.W."/>
            <person name="Crasta O."/>
            <person name="Crooijmans R.P."/>
            <person name="Cooper K."/>
            <person name="Coulombe R.A."/>
            <person name="De S."/>
            <person name="Delany M.E."/>
            <person name="Dodgson J.B."/>
            <person name="Dong J.J."/>
            <person name="Evans C."/>
            <person name="Frederickson K.M."/>
            <person name="Flicek P."/>
            <person name="Florea L."/>
            <person name="Folkerts O."/>
            <person name="Groenen M.A."/>
            <person name="Harkins T.T."/>
            <person name="Herrero J."/>
            <person name="Hoffmann S."/>
            <person name="Megens H.J."/>
            <person name="Jiang A."/>
            <person name="de Jong P."/>
            <person name="Kaiser P."/>
            <person name="Kim H."/>
            <person name="Kim K.W."/>
            <person name="Kim S."/>
            <person name="Langenberger D."/>
            <person name="Lee M.K."/>
            <person name="Lee T."/>
            <person name="Mane S."/>
            <person name="Marcais G."/>
            <person name="Marz M."/>
            <person name="McElroy A.P."/>
            <person name="Modise T."/>
            <person name="Nefedov M."/>
            <person name="Notredame C."/>
            <person name="Paton I.R."/>
            <person name="Payne W.S."/>
            <person name="Pertea G."/>
            <person name="Prickett D."/>
            <person name="Puiu D."/>
            <person name="Qioa D."/>
            <person name="Raineri E."/>
            <person name="Ruffier M."/>
            <person name="Salzberg S.L."/>
            <person name="Schatz M.C."/>
            <person name="Scheuring C."/>
            <person name="Schmidt C.J."/>
            <person name="Schroeder S."/>
            <person name="Searle S.M."/>
            <person name="Smith E.J."/>
            <person name="Smith J."/>
            <person name="Sonstegard T.S."/>
            <person name="Stadler P.F."/>
            <person name="Tafer H."/>
            <person name="Tu Z.J."/>
            <person name="Van Tassell C.P."/>
            <person name="Vilella A.J."/>
            <person name="Williams K.P."/>
            <person name="Yorke J.A."/>
            <person name="Zhang L."/>
            <person name="Zhang H.B."/>
            <person name="Zhang X."/>
            <person name="Zhang Y."/>
            <person name="Reed K.M."/>
        </authorList>
    </citation>
    <scope>NUCLEOTIDE SEQUENCE [LARGE SCALE GENOMIC DNA]</scope>
</reference>
<accession>A0A803Y7C3</accession>
<evidence type="ECO:0000313" key="2">
    <source>
        <dbReference type="Proteomes" id="UP000001645"/>
    </source>
</evidence>
<evidence type="ECO:0000313" key="1">
    <source>
        <dbReference type="Ensembl" id="ENSMGAP00000027670.1"/>
    </source>
</evidence>
<protein>
    <submittedName>
        <fullName evidence="1">Uncharacterized protein</fullName>
    </submittedName>
</protein>
<reference evidence="1" key="3">
    <citation type="submission" date="2025-09" db="UniProtKB">
        <authorList>
            <consortium name="Ensembl"/>
        </authorList>
    </citation>
    <scope>IDENTIFICATION</scope>
</reference>
<dbReference type="AlphaFoldDB" id="A0A803Y7C3"/>